<keyword evidence="2" id="KW-1185">Reference proteome</keyword>
<reference evidence="1 2" key="1">
    <citation type="submission" date="2018-02" db="EMBL/GenBank/DDBJ databases">
        <title>Draft genome of wild Prunus yedoensis var. nudiflora.</title>
        <authorList>
            <person name="Baek S."/>
            <person name="Kim J.-H."/>
            <person name="Choi K."/>
            <person name="Kim G.-B."/>
            <person name="Cho A."/>
            <person name="Jang H."/>
            <person name="Shin C.-H."/>
            <person name="Yu H.-J."/>
            <person name="Mun J.-H."/>
        </authorList>
    </citation>
    <scope>NUCLEOTIDE SEQUENCE [LARGE SCALE GENOMIC DNA]</scope>
    <source>
        <strain evidence="2">cv. Jeju island</strain>
        <tissue evidence="1">Leaf</tissue>
    </source>
</reference>
<evidence type="ECO:0000313" key="1">
    <source>
        <dbReference type="EMBL" id="PQQ05490.1"/>
    </source>
</evidence>
<sequence>MASTPSSSKSNHSHTSLIVEVLARIRDYPDKKESQTTLVLQINRQKQSIRVRVDFEYRHFTLDRVSLSKEDDLGSFCSKFVQSKIDNVKRVVV</sequence>
<name>A0A314YHH0_PRUYE</name>
<gene>
    <name evidence="1" type="ORF">Pyn_28340</name>
</gene>
<protein>
    <submittedName>
        <fullName evidence="1">Kinesin-II 95 kDa subunit</fullName>
    </submittedName>
</protein>
<dbReference type="STRING" id="2094558.A0A314YHH0"/>
<proteinExistence type="predicted"/>
<dbReference type="EMBL" id="PJQY01001081">
    <property type="protein sequence ID" value="PQQ05490.1"/>
    <property type="molecule type" value="Genomic_DNA"/>
</dbReference>
<dbReference type="AlphaFoldDB" id="A0A314YHH0"/>
<organism evidence="1 2">
    <name type="scientific">Prunus yedoensis var. nudiflora</name>
    <dbReference type="NCBI Taxonomy" id="2094558"/>
    <lineage>
        <taxon>Eukaryota</taxon>
        <taxon>Viridiplantae</taxon>
        <taxon>Streptophyta</taxon>
        <taxon>Embryophyta</taxon>
        <taxon>Tracheophyta</taxon>
        <taxon>Spermatophyta</taxon>
        <taxon>Magnoliopsida</taxon>
        <taxon>eudicotyledons</taxon>
        <taxon>Gunneridae</taxon>
        <taxon>Pentapetalae</taxon>
        <taxon>rosids</taxon>
        <taxon>fabids</taxon>
        <taxon>Rosales</taxon>
        <taxon>Rosaceae</taxon>
        <taxon>Amygdaloideae</taxon>
        <taxon>Amygdaleae</taxon>
        <taxon>Prunus</taxon>
    </lineage>
</organism>
<dbReference type="Proteomes" id="UP000250321">
    <property type="component" value="Unassembled WGS sequence"/>
</dbReference>
<comment type="caution">
    <text evidence="1">The sequence shown here is derived from an EMBL/GenBank/DDBJ whole genome shotgun (WGS) entry which is preliminary data.</text>
</comment>
<accession>A0A314YHH0</accession>
<dbReference type="OrthoDB" id="1721224at2759"/>
<evidence type="ECO:0000313" key="2">
    <source>
        <dbReference type="Proteomes" id="UP000250321"/>
    </source>
</evidence>